<dbReference type="Pfam" id="PF00067">
    <property type="entry name" value="p450"/>
    <property type="match status" value="1"/>
</dbReference>
<evidence type="ECO:0000256" key="1">
    <source>
        <dbReference type="ARBA" id="ARBA00010617"/>
    </source>
</evidence>
<keyword evidence="2" id="KW-0349">Heme</keyword>
<dbReference type="PANTHER" id="PTHR46696">
    <property type="entry name" value="P450, PUTATIVE (EUROFUNG)-RELATED"/>
    <property type="match status" value="1"/>
</dbReference>
<organism evidence="3 4">
    <name type="scientific">Lentzea flaviverrucosa</name>
    <dbReference type="NCBI Taxonomy" id="200379"/>
    <lineage>
        <taxon>Bacteria</taxon>
        <taxon>Bacillati</taxon>
        <taxon>Actinomycetota</taxon>
        <taxon>Actinomycetes</taxon>
        <taxon>Pseudonocardiales</taxon>
        <taxon>Pseudonocardiaceae</taxon>
        <taxon>Lentzea</taxon>
    </lineage>
</organism>
<protein>
    <submittedName>
        <fullName evidence="3">Cytochrome P450</fullName>
    </submittedName>
</protein>
<dbReference type="InterPro" id="IPR036396">
    <property type="entry name" value="Cyt_P450_sf"/>
</dbReference>
<dbReference type="InterPro" id="IPR001128">
    <property type="entry name" value="Cyt_P450"/>
</dbReference>
<keyword evidence="2" id="KW-0479">Metal-binding</keyword>
<keyword evidence="2" id="KW-0560">Oxidoreductase</keyword>
<keyword evidence="2" id="KW-0503">Monooxygenase</keyword>
<accession>A0A1H9BI85</accession>
<dbReference type="Gene3D" id="1.10.630.10">
    <property type="entry name" value="Cytochrome P450"/>
    <property type="match status" value="1"/>
</dbReference>
<dbReference type="AlphaFoldDB" id="A0A1H9BI85"/>
<reference evidence="4" key="1">
    <citation type="submission" date="2016-10" db="EMBL/GenBank/DDBJ databases">
        <authorList>
            <person name="Varghese N."/>
            <person name="Submissions S."/>
        </authorList>
    </citation>
    <scope>NUCLEOTIDE SEQUENCE [LARGE SCALE GENOMIC DNA]</scope>
    <source>
        <strain evidence="4">CGMCC 4.578</strain>
    </source>
</reference>
<dbReference type="InterPro" id="IPR002397">
    <property type="entry name" value="Cyt_P450_B"/>
</dbReference>
<dbReference type="GO" id="GO:0004497">
    <property type="term" value="F:monooxygenase activity"/>
    <property type="evidence" value="ECO:0007669"/>
    <property type="project" value="UniProtKB-KW"/>
</dbReference>
<dbReference type="SUPFAM" id="SSF48264">
    <property type="entry name" value="Cytochrome P450"/>
    <property type="match status" value="1"/>
</dbReference>
<dbReference type="Proteomes" id="UP000199028">
    <property type="component" value="Unassembled WGS sequence"/>
</dbReference>
<dbReference type="GO" id="GO:0020037">
    <property type="term" value="F:heme binding"/>
    <property type="evidence" value="ECO:0007669"/>
    <property type="project" value="InterPro"/>
</dbReference>
<name>A0A1H9BI85_9PSEU</name>
<dbReference type="PANTHER" id="PTHR46696:SF1">
    <property type="entry name" value="CYTOCHROME P450 YJIB-RELATED"/>
    <property type="match status" value="1"/>
</dbReference>
<dbReference type="InterPro" id="IPR017972">
    <property type="entry name" value="Cyt_P450_CS"/>
</dbReference>
<dbReference type="PRINTS" id="PR00385">
    <property type="entry name" value="P450"/>
</dbReference>
<dbReference type="GO" id="GO:0005506">
    <property type="term" value="F:iron ion binding"/>
    <property type="evidence" value="ECO:0007669"/>
    <property type="project" value="InterPro"/>
</dbReference>
<proteinExistence type="inferred from homology"/>
<keyword evidence="2" id="KW-0408">Iron</keyword>
<dbReference type="GO" id="GO:0016705">
    <property type="term" value="F:oxidoreductase activity, acting on paired donors, with incorporation or reduction of molecular oxygen"/>
    <property type="evidence" value="ECO:0007669"/>
    <property type="project" value="InterPro"/>
</dbReference>
<evidence type="ECO:0000256" key="2">
    <source>
        <dbReference type="RuleBase" id="RU000461"/>
    </source>
</evidence>
<dbReference type="EMBL" id="FOFT01000001">
    <property type="protein sequence ID" value="SEP88441.1"/>
    <property type="molecule type" value="Genomic_DNA"/>
</dbReference>
<keyword evidence="4" id="KW-1185">Reference proteome</keyword>
<sequence length="413" mass="45314">MWSNSNAQLARPPAQLVKAWVRCSNPGDAQALYDELRGYGRVVELPWGGALVLSHRGVQQAFTDERLLLPDATWRDEETPDWRRSFATVAMCDSTIQQNPPLHTASRRPLSAGLTARRVRELYGMIGDVAQRLSADLVGRLRRGEQVDLVGDFSRLLASETAARMIGLPVADAARLGLLAQQIIAVGDIARRPSEMSQADRSAVELKSYLEAKLSEDHEFEPGSLLHQWGGRPREEVLMNCYTLIEAGITTSSALLSSALFEVLTRDATPIERLSSDAGYRTAFADEVLRWDPPVKLVSRYAARPTEIDGSPIAQGQFVHIGVGAGSRDSEKFSTPGVFVPERKSEKSLAFGFGMHHCVGASLAKVQFDAGMRSISPHVPHMRQAQDVIRKPGPTFTDIISLKVRTGAQHAEK</sequence>
<dbReference type="PROSITE" id="PS00086">
    <property type="entry name" value="CYTOCHROME_P450"/>
    <property type="match status" value="1"/>
</dbReference>
<gene>
    <name evidence="3" type="ORF">SAMN05216195_101488</name>
</gene>
<dbReference type="PRINTS" id="PR00359">
    <property type="entry name" value="BP450"/>
</dbReference>
<comment type="similarity">
    <text evidence="1 2">Belongs to the cytochrome P450 family.</text>
</comment>
<evidence type="ECO:0000313" key="4">
    <source>
        <dbReference type="Proteomes" id="UP000199028"/>
    </source>
</evidence>
<evidence type="ECO:0000313" key="3">
    <source>
        <dbReference type="EMBL" id="SEP88441.1"/>
    </source>
</evidence>